<dbReference type="Proteomes" id="UP000184436">
    <property type="component" value="Unassembled WGS sequence"/>
</dbReference>
<name>A0A1M4YAY9_9BACE</name>
<protein>
    <submittedName>
        <fullName evidence="1">Uncharacterized protein</fullName>
    </submittedName>
</protein>
<sequence>MITLFQYYHQKHDVIFYADKQCLSPRYFSAVIKEKSGNSAL</sequence>
<reference evidence="1 2" key="1">
    <citation type="submission" date="2016-11" db="EMBL/GenBank/DDBJ databases">
        <authorList>
            <person name="Jaros S."/>
            <person name="Januszkiewicz K."/>
            <person name="Wedrychowicz H."/>
        </authorList>
    </citation>
    <scope>NUCLEOTIDE SEQUENCE [LARGE SCALE GENOMIC DNA]</scope>
    <source>
        <strain evidence="1 2">DSM 26883</strain>
    </source>
</reference>
<accession>A0A1M4YAY9</accession>
<evidence type="ECO:0000313" key="1">
    <source>
        <dbReference type="EMBL" id="SHF02793.1"/>
    </source>
</evidence>
<evidence type="ECO:0000313" key="2">
    <source>
        <dbReference type="Proteomes" id="UP000184436"/>
    </source>
</evidence>
<dbReference type="AlphaFoldDB" id="A0A1M4YAY9"/>
<organism evidence="1 2">
    <name type="scientific">Bacteroides faecichinchillae</name>
    <dbReference type="NCBI Taxonomy" id="871325"/>
    <lineage>
        <taxon>Bacteria</taxon>
        <taxon>Pseudomonadati</taxon>
        <taxon>Bacteroidota</taxon>
        <taxon>Bacteroidia</taxon>
        <taxon>Bacteroidales</taxon>
        <taxon>Bacteroidaceae</taxon>
        <taxon>Bacteroides</taxon>
    </lineage>
</organism>
<dbReference type="STRING" id="871325.SAMN05444349_11039"/>
<proteinExistence type="predicted"/>
<gene>
    <name evidence="1" type="ORF">SAMN05444349_11039</name>
</gene>
<dbReference type="EMBL" id="FQVD01000010">
    <property type="protein sequence ID" value="SHF02793.1"/>
    <property type="molecule type" value="Genomic_DNA"/>
</dbReference>
<keyword evidence="2" id="KW-1185">Reference proteome</keyword>